<dbReference type="Proteomes" id="UP000324832">
    <property type="component" value="Unassembled WGS sequence"/>
</dbReference>
<dbReference type="AlphaFoldDB" id="A0A5E4QR87"/>
<protein>
    <recommendedName>
        <fullName evidence="3">ClpX-type ZB domain-containing protein</fullName>
    </recommendedName>
</protein>
<evidence type="ECO:0008006" key="3">
    <source>
        <dbReference type="Google" id="ProtNLM"/>
    </source>
</evidence>
<evidence type="ECO:0000313" key="1">
    <source>
        <dbReference type="EMBL" id="VVC99407.1"/>
    </source>
</evidence>
<organism evidence="1 2">
    <name type="scientific">Leptidea sinapis</name>
    <dbReference type="NCBI Taxonomy" id="189913"/>
    <lineage>
        <taxon>Eukaryota</taxon>
        <taxon>Metazoa</taxon>
        <taxon>Ecdysozoa</taxon>
        <taxon>Arthropoda</taxon>
        <taxon>Hexapoda</taxon>
        <taxon>Insecta</taxon>
        <taxon>Pterygota</taxon>
        <taxon>Neoptera</taxon>
        <taxon>Endopterygota</taxon>
        <taxon>Lepidoptera</taxon>
        <taxon>Glossata</taxon>
        <taxon>Ditrysia</taxon>
        <taxon>Papilionoidea</taxon>
        <taxon>Pieridae</taxon>
        <taxon>Dismorphiinae</taxon>
        <taxon>Leptidea</taxon>
    </lineage>
</organism>
<evidence type="ECO:0000313" key="2">
    <source>
        <dbReference type="Proteomes" id="UP000324832"/>
    </source>
</evidence>
<reference evidence="1 2" key="1">
    <citation type="submission" date="2017-07" db="EMBL/GenBank/DDBJ databases">
        <authorList>
            <person name="Talla V."/>
            <person name="Backstrom N."/>
        </authorList>
    </citation>
    <scope>NUCLEOTIDE SEQUENCE [LARGE SCALE GENOMIC DNA]</scope>
</reference>
<dbReference type="EMBL" id="FZQP02004111">
    <property type="protein sequence ID" value="VVC99407.1"/>
    <property type="molecule type" value="Genomic_DNA"/>
</dbReference>
<keyword evidence="2" id="KW-1185">Reference proteome</keyword>
<proteinExistence type="predicted"/>
<sequence length="74" mass="8561">MFNQVFGEDSPVLAMLRRRQRCRHRGRLQRQEDCLITEEDYICDACNQLAMQYVNSRLSGEPSASSSHGTKQIK</sequence>
<name>A0A5E4QR87_9NEOP</name>
<accession>A0A5E4QR87</accession>
<gene>
    <name evidence="1" type="ORF">LSINAPIS_LOCUS10294</name>
</gene>